<name>A0A9D2HCK3_9BACT</name>
<proteinExistence type="predicted"/>
<gene>
    <name evidence="1" type="ORF">H9962_00650</name>
</gene>
<organism evidence="1 2">
    <name type="scientific">Candidatus Mailhella merdigallinarum</name>
    <dbReference type="NCBI Taxonomy" id="2838658"/>
    <lineage>
        <taxon>Bacteria</taxon>
        <taxon>Pseudomonadati</taxon>
        <taxon>Thermodesulfobacteriota</taxon>
        <taxon>Desulfovibrionia</taxon>
        <taxon>Desulfovibrionales</taxon>
        <taxon>Desulfovibrionaceae</taxon>
        <taxon>Mailhella</taxon>
    </lineage>
</organism>
<evidence type="ECO:0000313" key="1">
    <source>
        <dbReference type="EMBL" id="HJA07691.1"/>
    </source>
</evidence>
<reference evidence="1" key="1">
    <citation type="journal article" date="2021" name="PeerJ">
        <title>Extensive microbial diversity within the chicken gut microbiome revealed by metagenomics and culture.</title>
        <authorList>
            <person name="Gilroy R."/>
            <person name="Ravi A."/>
            <person name="Getino M."/>
            <person name="Pursley I."/>
            <person name="Horton D.L."/>
            <person name="Alikhan N.F."/>
            <person name="Baker D."/>
            <person name="Gharbi K."/>
            <person name="Hall N."/>
            <person name="Watson M."/>
            <person name="Adriaenssens E.M."/>
            <person name="Foster-Nyarko E."/>
            <person name="Jarju S."/>
            <person name="Secka A."/>
            <person name="Antonio M."/>
            <person name="Oren A."/>
            <person name="Chaudhuri R.R."/>
            <person name="La Ragione R."/>
            <person name="Hildebrand F."/>
            <person name="Pallen M.J."/>
        </authorList>
    </citation>
    <scope>NUCLEOTIDE SEQUENCE</scope>
    <source>
        <strain evidence="1">CHK186-16707</strain>
    </source>
</reference>
<dbReference type="AlphaFoldDB" id="A0A9D2HCK3"/>
<dbReference type="EMBL" id="DXAN01000002">
    <property type="protein sequence ID" value="HJA07691.1"/>
    <property type="molecule type" value="Genomic_DNA"/>
</dbReference>
<reference evidence="1" key="2">
    <citation type="submission" date="2021-04" db="EMBL/GenBank/DDBJ databases">
        <authorList>
            <person name="Gilroy R."/>
        </authorList>
    </citation>
    <scope>NUCLEOTIDE SEQUENCE</scope>
    <source>
        <strain evidence="1">CHK186-16707</strain>
    </source>
</reference>
<sequence length="369" mass="42262">MADFPSIRITIPTFNAVADIDRTLDSIAAQSYQQECIFTLIVDFGSTDGTIEKILARMGKRLGLMQLPHARWGRTAAATAWKQNPLQMTPGIPLTLEQGDCLYDDALRRLVEFQRTARKYVRQPNLLVVTDVDTRLYDGSVQKSTPLYTRPCLFRAYTDDSIAFVERGGQQRMLSFGVSPLPQCDKGATLFNQRSWWSSLSAYAMVGTIAYLPEALCIRNAEGKLDDPLDDILFRLDNVITLDRMVQDNPEVYVLGRQYDACARRQLALYSLWRASQAAEQKAMRDAEDCFLMARVIDNTVTEEPIWEEMQDFFAGKPHADLEKIVARRERCESPAEPRWPLPRNCWEELTFRLRRLLSHDRHTALAER</sequence>
<dbReference type="SUPFAM" id="SSF53448">
    <property type="entry name" value="Nucleotide-diphospho-sugar transferases"/>
    <property type="match status" value="1"/>
</dbReference>
<dbReference type="Proteomes" id="UP000824225">
    <property type="component" value="Unassembled WGS sequence"/>
</dbReference>
<dbReference type="InterPro" id="IPR029044">
    <property type="entry name" value="Nucleotide-diphossugar_trans"/>
</dbReference>
<comment type="caution">
    <text evidence="1">The sequence shown here is derived from an EMBL/GenBank/DDBJ whole genome shotgun (WGS) entry which is preliminary data.</text>
</comment>
<dbReference type="Gene3D" id="3.90.550.10">
    <property type="entry name" value="Spore Coat Polysaccharide Biosynthesis Protein SpsA, Chain A"/>
    <property type="match status" value="1"/>
</dbReference>
<evidence type="ECO:0000313" key="2">
    <source>
        <dbReference type="Proteomes" id="UP000824225"/>
    </source>
</evidence>
<protein>
    <submittedName>
        <fullName evidence="1">Glycosyltransferase family 2 protein</fullName>
    </submittedName>
</protein>
<accession>A0A9D2HCK3</accession>